<dbReference type="AlphaFoldDB" id="A0A9X2F0I3"/>
<keyword evidence="2" id="KW-1185">Reference proteome</keyword>
<evidence type="ECO:0000313" key="1">
    <source>
        <dbReference type="EMBL" id="MCO4292011.1"/>
    </source>
</evidence>
<reference evidence="1" key="1">
    <citation type="submission" date="2022-06" db="EMBL/GenBank/DDBJ databases">
        <title>Solitalea sp. MAHUQ-68 isolated from rhizospheric soil.</title>
        <authorList>
            <person name="Huq M.A."/>
        </authorList>
    </citation>
    <scope>NUCLEOTIDE SEQUENCE</scope>
    <source>
        <strain evidence="1">MAHUQ-68</strain>
    </source>
</reference>
<evidence type="ECO:0000313" key="2">
    <source>
        <dbReference type="Proteomes" id="UP001155182"/>
    </source>
</evidence>
<proteinExistence type="predicted"/>
<comment type="caution">
    <text evidence="1">The sequence shown here is derived from an EMBL/GenBank/DDBJ whole genome shotgun (WGS) entry which is preliminary data.</text>
</comment>
<gene>
    <name evidence="1" type="ORF">NF867_03935</name>
</gene>
<dbReference type="EMBL" id="JAMWYS010000017">
    <property type="protein sequence ID" value="MCO4292011.1"/>
    <property type="molecule type" value="Genomic_DNA"/>
</dbReference>
<dbReference type="Proteomes" id="UP001155182">
    <property type="component" value="Unassembled WGS sequence"/>
</dbReference>
<protein>
    <recommendedName>
        <fullName evidence="3">TonB C-terminal domain-containing protein</fullName>
    </recommendedName>
</protein>
<accession>A0A9X2F0I3</accession>
<name>A0A9X2F0I3_9SPHI</name>
<sequence>MDSLIKEKFGDNFVDKLELVADSLFFEEKKNTTFEYYEVDTWAMRKNNEDQLGGDFIINYLNEKLPPKSSFRFVSNIVDRPHYVIEFTVDKQGETKNVEIKERNNTEKFKGTDKIILNEISKIKDWTPASIRNEPVTAKFQRGVAIESGE</sequence>
<evidence type="ECO:0008006" key="3">
    <source>
        <dbReference type="Google" id="ProtNLM"/>
    </source>
</evidence>
<organism evidence="1 2">
    <name type="scientific">Solitalea agri</name>
    <dbReference type="NCBI Taxonomy" id="2953739"/>
    <lineage>
        <taxon>Bacteria</taxon>
        <taxon>Pseudomonadati</taxon>
        <taxon>Bacteroidota</taxon>
        <taxon>Sphingobacteriia</taxon>
        <taxon>Sphingobacteriales</taxon>
        <taxon>Sphingobacteriaceae</taxon>
        <taxon>Solitalea</taxon>
    </lineage>
</organism>